<comment type="subcellular location">
    <subcellularLocation>
        <location evidence="1">Cell membrane</location>
        <topology evidence="1">Multi-pass membrane protein</topology>
    </subcellularLocation>
</comment>
<feature type="transmembrane region" description="Helical" evidence="1">
    <location>
        <begin position="157"/>
        <end position="180"/>
    </location>
</feature>
<comment type="caution">
    <text evidence="2">The sequence shown here is derived from an EMBL/GenBank/DDBJ whole genome shotgun (WGS) entry which is preliminary data.</text>
</comment>
<dbReference type="HAMAP" id="MF_02077">
    <property type="entry name" value="Amj_flippase"/>
    <property type="match status" value="1"/>
</dbReference>
<dbReference type="EMBL" id="JBAWSX010000029">
    <property type="protein sequence ID" value="MEI4804486.1"/>
    <property type="molecule type" value="Genomic_DNA"/>
</dbReference>
<protein>
    <recommendedName>
        <fullName evidence="1">Lipid II flippase Amj</fullName>
    </recommendedName>
</protein>
<sequence>MDIRLLLIIVFTILIHASETLSYSIRLGGIKLAKIMVATSLTGIILLISRTSNMIQGPLVGGMVDVAKENGDPSIVIMPFRLILLSASIGTLLALFLYPTFTKLSISMIKRLEVDGSILGMMKVTNIQKLRYTRQYVTIPRLEMIHRLRIGGIPKRIMLINMIVTGVYTVGVLATLYATLLSPQSATASNQMTGLINGIATILLTLLLDPQIAILTERSLQQENGVAIMNKTFGWLMISRFLGTVLAQLFFIPFAHVIVWTSSFLKSLLG</sequence>
<dbReference type="Pfam" id="PF10997">
    <property type="entry name" value="Amj"/>
    <property type="match status" value="1"/>
</dbReference>
<comment type="function">
    <text evidence="1">Involved in peptidoglycan biosynthesis. Transports lipid-linked peptidoglycan precursors from the inner to the outer leaflet of the cytoplasmic membrane.</text>
</comment>
<keyword evidence="1" id="KW-0812">Transmembrane</keyword>
<evidence type="ECO:0000256" key="1">
    <source>
        <dbReference type="HAMAP-Rule" id="MF_02077"/>
    </source>
</evidence>
<evidence type="ECO:0000313" key="2">
    <source>
        <dbReference type="EMBL" id="MEI4804486.1"/>
    </source>
</evidence>
<feature type="transmembrane region" description="Helical" evidence="1">
    <location>
        <begin position="237"/>
        <end position="260"/>
    </location>
</feature>
<keyword evidence="1" id="KW-0133">Cell shape</keyword>
<keyword evidence="1" id="KW-0813">Transport</keyword>
<accession>A0ABU8FRF2</accession>
<keyword evidence="1" id="KW-0961">Cell wall biogenesis/degradation</keyword>
<reference evidence="2 3" key="1">
    <citation type="submission" date="2024-01" db="EMBL/GenBank/DDBJ databases">
        <title>Seven novel Bacillus-like species.</title>
        <authorList>
            <person name="Liu G."/>
        </authorList>
    </citation>
    <scope>NUCLEOTIDE SEQUENCE [LARGE SCALE GENOMIC DNA]</scope>
    <source>
        <strain evidence="2 3">FJAT-51639</strain>
    </source>
</reference>
<evidence type="ECO:0000313" key="3">
    <source>
        <dbReference type="Proteomes" id="UP001372526"/>
    </source>
</evidence>
<feature type="transmembrane region" description="Helical" evidence="1">
    <location>
        <begin position="75"/>
        <end position="101"/>
    </location>
</feature>
<keyword evidence="1" id="KW-1133">Transmembrane helix</keyword>
<dbReference type="RefSeq" id="WP_336474648.1">
    <property type="nucleotide sequence ID" value="NZ_JBAWSX010000029.1"/>
</dbReference>
<comment type="caution">
    <text evidence="1">Lacks conserved residue(s) required for the propagation of feature annotation.</text>
</comment>
<comment type="similarity">
    <text evidence="1">Belongs to the Amj family.</text>
</comment>
<name>A0ABU8FRF2_9BACI</name>
<organism evidence="2 3">
    <name type="scientific">Bacillus bruguierae</name>
    <dbReference type="NCBI Taxonomy" id="3127667"/>
    <lineage>
        <taxon>Bacteria</taxon>
        <taxon>Bacillati</taxon>
        <taxon>Bacillota</taxon>
        <taxon>Bacilli</taxon>
        <taxon>Bacillales</taxon>
        <taxon>Bacillaceae</taxon>
        <taxon>Bacillus</taxon>
    </lineage>
</organism>
<dbReference type="InterPro" id="IPR021260">
    <property type="entry name" value="Amj"/>
</dbReference>
<keyword evidence="1" id="KW-0573">Peptidoglycan synthesis</keyword>
<dbReference type="Proteomes" id="UP001372526">
    <property type="component" value="Unassembled WGS sequence"/>
</dbReference>
<feature type="transmembrane region" description="Helical" evidence="1">
    <location>
        <begin position="6"/>
        <end position="23"/>
    </location>
</feature>
<proteinExistence type="inferred from homology"/>
<feature type="transmembrane region" description="Helical" evidence="1">
    <location>
        <begin position="192"/>
        <end position="216"/>
    </location>
</feature>
<gene>
    <name evidence="1" type="primary">amj</name>
    <name evidence="2" type="ORF">WAZ07_25575</name>
</gene>
<keyword evidence="1" id="KW-1003">Cell membrane</keyword>
<keyword evidence="1" id="KW-0472">Membrane</keyword>
<comment type="pathway">
    <text evidence="1">Cell wall biogenesis; peptidoglycan biosynthesis.</text>
</comment>
<keyword evidence="3" id="KW-1185">Reference proteome</keyword>